<evidence type="ECO:0000313" key="2">
    <source>
        <dbReference type="Proteomes" id="UP001064048"/>
    </source>
</evidence>
<accession>A0ACC0KM02</accession>
<protein>
    <submittedName>
        <fullName evidence="1">Uncharacterized protein</fullName>
    </submittedName>
</protein>
<reference evidence="1 2" key="1">
    <citation type="journal article" date="2022" name="Genome Biol. Evol.">
        <title>The Spruce Budworm Genome: Reconstructing the Evolutionary History of Antifreeze Proteins.</title>
        <authorList>
            <person name="Beliveau C."/>
            <person name="Gagne P."/>
            <person name="Picq S."/>
            <person name="Vernygora O."/>
            <person name="Keeling C.I."/>
            <person name="Pinkney K."/>
            <person name="Doucet D."/>
            <person name="Wen F."/>
            <person name="Johnston J.S."/>
            <person name="Maaroufi H."/>
            <person name="Boyle B."/>
            <person name="Laroche J."/>
            <person name="Dewar K."/>
            <person name="Juretic N."/>
            <person name="Blackburn G."/>
            <person name="Nisole A."/>
            <person name="Brunet B."/>
            <person name="Brandao M."/>
            <person name="Lumley L."/>
            <person name="Duan J."/>
            <person name="Quan G."/>
            <person name="Lucarotti C.J."/>
            <person name="Roe A.D."/>
            <person name="Sperling F.A.H."/>
            <person name="Levesque R.C."/>
            <person name="Cusson M."/>
        </authorList>
    </citation>
    <scope>NUCLEOTIDE SEQUENCE [LARGE SCALE GENOMIC DNA]</scope>
    <source>
        <strain evidence="1">Glfc:IPQL:Cfum</strain>
    </source>
</reference>
<organism evidence="1 2">
    <name type="scientific">Choristoneura fumiferana</name>
    <name type="common">Spruce budworm moth</name>
    <name type="synonym">Archips fumiferana</name>
    <dbReference type="NCBI Taxonomy" id="7141"/>
    <lineage>
        <taxon>Eukaryota</taxon>
        <taxon>Metazoa</taxon>
        <taxon>Ecdysozoa</taxon>
        <taxon>Arthropoda</taxon>
        <taxon>Hexapoda</taxon>
        <taxon>Insecta</taxon>
        <taxon>Pterygota</taxon>
        <taxon>Neoptera</taxon>
        <taxon>Endopterygota</taxon>
        <taxon>Lepidoptera</taxon>
        <taxon>Glossata</taxon>
        <taxon>Ditrysia</taxon>
        <taxon>Tortricoidea</taxon>
        <taxon>Tortricidae</taxon>
        <taxon>Tortricinae</taxon>
        <taxon>Choristoneura</taxon>
    </lineage>
</organism>
<gene>
    <name evidence="1" type="ORF">MSG28_011781</name>
</gene>
<proteinExistence type="predicted"/>
<comment type="caution">
    <text evidence="1">The sequence shown here is derived from an EMBL/GenBank/DDBJ whole genome shotgun (WGS) entry which is preliminary data.</text>
</comment>
<keyword evidence="2" id="KW-1185">Reference proteome</keyword>
<name>A0ACC0KM02_CHOFU</name>
<dbReference type="EMBL" id="CM046120">
    <property type="protein sequence ID" value="KAI8437458.1"/>
    <property type="molecule type" value="Genomic_DNA"/>
</dbReference>
<sequence length="133" mass="15062">MTDISQDGAPGDMDVHARHTYRVGTHLYMSPEQLEGRPYSYKVDIYSLGVILFELLQPFDTEAERIAKLTGLRASRYPNNFISECPNETEVLKLMLSEDPSLRPTASGVRARAPLYQQTEEKYHFNLPTPVSA</sequence>
<dbReference type="Proteomes" id="UP001064048">
    <property type="component" value="Chromosome 20"/>
</dbReference>
<evidence type="ECO:0000313" key="1">
    <source>
        <dbReference type="EMBL" id="KAI8437458.1"/>
    </source>
</evidence>